<dbReference type="GeneID" id="59299730"/>
<dbReference type="Proteomes" id="UP000530670">
    <property type="component" value="Unassembled WGS sequence"/>
</dbReference>
<sequence length="35" mass="3447">IAGEGFGGVINAALELGKVSGSFKGTEIALPGAEW</sequence>
<feature type="non-terminal residue" evidence="1">
    <location>
        <position position="35"/>
    </location>
</feature>
<accession>A0A8H5Q7V7</accession>
<protein>
    <submittedName>
        <fullName evidence="1">Uncharacterized protein</fullName>
    </submittedName>
</protein>
<dbReference type="EMBL" id="JAAQRI010000648">
    <property type="protein sequence ID" value="KAF5610781.1"/>
    <property type="molecule type" value="Genomic_DNA"/>
</dbReference>
<keyword evidence="2" id="KW-1185">Reference proteome</keyword>
<feature type="non-terminal residue" evidence="1">
    <location>
        <position position="1"/>
    </location>
</feature>
<dbReference type="RefSeq" id="XP_037198746.1">
    <property type="nucleotide sequence ID" value="XM_037347460.1"/>
</dbReference>
<gene>
    <name evidence="1" type="ORF">FTJAE_14249</name>
</gene>
<organism evidence="1 2">
    <name type="scientific">Fusarium tjaetaba</name>
    <dbReference type="NCBI Taxonomy" id="1567544"/>
    <lineage>
        <taxon>Eukaryota</taxon>
        <taxon>Fungi</taxon>
        <taxon>Dikarya</taxon>
        <taxon>Ascomycota</taxon>
        <taxon>Pezizomycotina</taxon>
        <taxon>Sordariomycetes</taxon>
        <taxon>Hypocreomycetidae</taxon>
        <taxon>Hypocreales</taxon>
        <taxon>Nectriaceae</taxon>
        <taxon>Fusarium</taxon>
        <taxon>Fusarium fujikuroi species complex</taxon>
    </lineage>
</organism>
<evidence type="ECO:0000313" key="1">
    <source>
        <dbReference type="EMBL" id="KAF5610781.1"/>
    </source>
</evidence>
<evidence type="ECO:0000313" key="2">
    <source>
        <dbReference type="Proteomes" id="UP000530670"/>
    </source>
</evidence>
<comment type="caution">
    <text evidence="1">The sequence shown here is derived from an EMBL/GenBank/DDBJ whole genome shotgun (WGS) entry which is preliminary data.</text>
</comment>
<reference evidence="1 2" key="1">
    <citation type="submission" date="2020-05" db="EMBL/GenBank/DDBJ databases">
        <title>Identification and distribution of gene clusters putatively required for synthesis of sphingolipid metabolism inhibitors in phylogenetically diverse species of the filamentous fungus Fusarium.</title>
        <authorList>
            <person name="Kim H.-S."/>
            <person name="Busman M."/>
            <person name="Brown D.W."/>
            <person name="Divon H."/>
            <person name="Uhlig S."/>
            <person name="Proctor R.H."/>
        </authorList>
    </citation>
    <scope>NUCLEOTIDE SEQUENCE [LARGE SCALE GENOMIC DNA]</scope>
    <source>
        <strain evidence="1 2">NRRL 66243</strain>
    </source>
</reference>
<dbReference type="AlphaFoldDB" id="A0A8H5Q7V7"/>
<proteinExistence type="predicted"/>
<name>A0A8H5Q7V7_9HYPO</name>